<dbReference type="RefSeq" id="XP_011680299.2">
    <property type="nucleotide sequence ID" value="XM_011681997.2"/>
</dbReference>
<feature type="DNA-binding region" description="Homeobox" evidence="6">
    <location>
        <begin position="206"/>
        <end position="265"/>
    </location>
</feature>
<feature type="region of interest" description="Disordered" evidence="8">
    <location>
        <begin position="1"/>
        <end position="27"/>
    </location>
</feature>
<dbReference type="OrthoDB" id="6159439at2759"/>
<evidence type="ECO:0000256" key="4">
    <source>
        <dbReference type="ARBA" id="ARBA00023155"/>
    </source>
</evidence>
<name>A0A7M7HNB3_STRPU</name>
<evidence type="ECO:0000256" key="2">
    <source>
        <dbReference type="ARBA" id="ARBA00006317"/>
    </source>
</evidence>
<dbReference type="GO" id="GO:0000981">
    <property type="term" value="F:DNA-binding transcription factor activity, RNA polymerase II-specific"/>
    <property type="evidence" value="ECO:0000318"/>
    <property type="project" value="GO_Central"/>
</dbReference>
<dbReference type="PRINTS" id="PR00024">
    <property type="entry name" value="HOMEOBOX"/>
</dbReference>
<comment type="subcellular location">
    <subcellularLocation>
        <location evidence="1 6 7">Nucleus</location>
    </subcellularLocation>
</comment>
<dbReference type="GeneID" id="756604"/>
<keyword evidence="5 6" id="KW-0539">Nucleus</keyword>
<feature type="region of interest" description="Disordered" evidence="8">
    <location>
        <begin position="183"/>
        <end position="211"/>
    </location>
</feature>
<evidence type="ECO:0000256" key="7">
    <source>
        <dbReference type="RuleBase" id="RU000682"/>
    </source>
</evidence>
<dbReference type="InterPro" id="IPR009057">
    <property type="entry name" value="Homeodomain-like_sf"/>
</dbReference>
<dbReference type="KEGG" id="spu:756604"/>
<dbReference type="Proteomes" id="UP000007110">
    <property type="component" value="Unassembled WGS sequence"/>
</dbReference>
<dbReference type="InterPro" id="IPR020479">
    <property type="entry name" value="HD_metazoa"/>
</dbReference>
<evidence type="ECO:0000256" key="8">
    <source>
        <dbReference type="SAM" id="MobiDB-lite"/>
    </source>
</evidence>
<feature type="compositionally biased region" description="Low complexity" evidence="8">
    <location>
        <begin position="17"/>
        <end position="27"/>
    </location>
</feature>
<keyword evidence="11" id="KW-1185">Reference proteome</keyword>
<dbReference type="SUPFAM" id="SSF46689">
    <property type="entry name" value="Homeodomain-like"/>
    <property type="match status" value="1"/>
</dbReference>
<feature type="compositionally biased region" description="Low complexity" evidence="8">
    <location>
        <begin position="191"/>
        <end position="205"/>
    </location>
</feature>
<dbReference type="PANTHER" id="PTHR45874">
    <property type="entry name" value="HOMEOBOX PROTEIN ABDOMINAL-B"/>
    <property type="match status" value="1"/>
</dbReference>
<feature type="domain" description="Homeobox" evidence="9">
    <location>
        <begin position="204"/>
        <end position="264"/>
    </location>
</feature>
<dbReference type="GO" id="GO:0005634">
    <property type="term" value="C:nucleus"/>
    <property type="evidence" value="ECO:0000318"/>
    <property type="project" value="GO_Central"/>
</dbReference>
<feature type="compositionally biased region" description="Polar residues" evidence="8">
    <location>
        <begin position="1"/>
        <end position="16"/>
    </location>
</feature>
<dbReference type="AlphaFoldDB" id="A0A7M7HNB3"/>
<evidence type="ECO:0000259" key="9">
    <source>
        <dbReference type="PROSITE" id="PS50071"/>
    </source>
</evidence>
<organism evidence="10 11">
    <name type="scientific">Strongylocentrotus purpuratus</name>
    <name type="common">Purple sea urchin</name>
    <dbReference type="NCBI Taxonomy" id="7668"/>
    <lineage>
        <taxon>Eukaryota</taxon>
        <taxon>Metazoa</taxon>
        <taxon>Echinodermata</taxon>
        <taxon>Eleutherozoa</taxon>
        <taxon>Echinozoa</taxon>
        <taxon>Echinoidea</taxon>
        <taxon>Euechinoidea</taxon>
        <taxon>Echinacea</taxon>
        <taxon>Camarodonta</taxon>
        <taxon>Echinidea</taxon>
        <taxon>Strongylocentrotidae</taxon>
        <taxon>Strongylocentrotus</taxon>
    </lineage>
</organism>
<evidence type="ECO:0000256" key="3">
    <source>
        <dbReference type="ARBA" id="ARBA00023125"/>
    </source>
</evidence>
<proteinExistence type="inferred from homology"/>
<reference evidence="11" key="1">
    <citation type="submission" date="2015-02" db="EMBL/GenBank/DDBJ databases">
        <title>Genome sequencing for Strongylocentrotus purpuratus.</title>
        <authorList>
            <person name="Murali S."/>
            <person name="Liu Y."/>
            <person name="Vee V."/>
            <person name="English A."/>
            <person name="Wang M."/>
            <person name="Skinner E."/>
            <person name="Han Y."/>
            <person name="Muzny D.M."/>
            <person name="Worley K.C."/>
            <person name="Gibbs R.A."/>
        </authorList>
    </citation>
    <scope>NUCLEOTIDE SEQUENCE</scope>
</reference>
<dbReference type="SMART" id="SM00389">
    <property type="entry name" value="HOX"/>
    <property type="match status" value="1"/>
</dbReference>
<dbReference type="InterPro" id="IPR017970">
    <property type="entry name" value="Homeobox_CS"/>
</dbReference>
<reference evidence="10" key="2">
    <citation type="submission" date="2021-01" db="UniProtKB">
        <authorList>
            <consortium name="EnsemblMetazoa"/>
        </authorList>
    </citation>
    <scope>IDENTIFICATION</scope>
</reference>
<protein>
    <recommendedName>
        <fullName evidence="9">Homeobox domain-containing protein</fullName>
    </recommendedName>
</protein>
<dbReference type="InterPro" id="IPR046333">
    <property type="entry name" value="HXA10/ABDB-like"/>
</dbReference>
<evidence type="ECO:0000256" key="1">
    <source>
        <dbReference type="ARBA" id="ARBA00004123"/>
    </source>
</evidence>
<dbReference type="EnsemblMetazoa" id="XM_011681997">
    <property type="protein sequence ID" value="XP_011680299"/>
    <property type="gene ID" value="LOC756604"/>
</dbReference>
<dbReference type="OMA" id="PPYNDEY"/>
<dbReference type="FunCoup" id="A0A7M7HNB3">
    <property type="interactions" value="66"/>
</dbReference>
<evidence type="ECO:0000313" key="10">
    <source>
        <dbReference type="EnsemblMetazoa" id="XP_011680299"/>
    </source>
</evidence>
<keyword evidence="4 6" id="KW-0371">Homeobox</keyword>
<evidence type="ECO:0000256" key="6">
    <source>
        <dbReference type="PROSITE-ProRule" id="PRU00108"/>
    </source>
</evidence>
<dbReference type="InParanoid" id="A0A7M7HNB3"/>
<dbReference type="InterPro" id="IPR001356">
    <property type="entry name" value="HD"/>
</dbReference>
<accession>A0A7M7HNB3</accession>
<evidence type="ECO:0000256" key="5">
    <source>
        <dbReference type="ARBA" id="ARBA00023242"/>
    </source>
</evidence>
<dbReference type="GO" id="GO:0000978">
    <property type="term" value="F:RNA polymerase II cis-regulatory region sequence-specific DNA binding"/>
    <property type="evidence" value="ECO:0000318"/>
    <property type="project" value="GO_Central"/>
</dbReference>
<dbReference type="PANTHER" id="PTHR45874:SF4">
    <property type="entry name" value="HOMEOBOX PROTEIN ABDOMINAL-B"/>
    <property type="match status" value="1"/>
</dbReference>
<dbReference type="GO" id="GO:0006357">
    <property type="term" value="P:regulation of transcription by RNA polymerase II"/>
    <property type="evidence" value="ECO:0000318"/>
    <property type="project" value="GO_Central"/>
</dbReference>
<sequence length="294" mass="32440">MQNYSPETWTPVNPQRTSSSSSTLTISGHLVTPRPEAASIGHLTTSHHPTSAVPLAHRYSTFYNNLDGSSSSTSATIPPYNDEYSAWNSFDFTSPTTHTHPHQTARSSFAAAAAAHHGHFHHHNAAVMMQNPQATGLNPTAATMGVSSQHRDSLLSAASAAAASAAAAAGAVSGSSFGNISHRHSSFTSQSHGSNWVPPSSSSSARRTKRRPYSKLQIIELEKAFQENMYLTRERRTRIADSLNLTDRQVKIWFQNRRMKMKKMTERERTEQEQIEREKQALGAKFFMKTESIM</sequence>
<dbReference type="CDD" id="cd00086">
    <property type="entry name" value="homeodomain"/>
    <property type="match status" value="1"/>
</dbReference>
<dbReference type="PROSITE" id="PS50071">
    <property type="entry name" value="HOMEOBOX_2"/>
    <property type="match status" value="1"/>
</dbReference>
<keyword evidence="3 6" id="KW-0238">DNA-binding</keyword>
<evidence type="ECO:0000313" key="11">
    <source>
        <dbReference type="Proteomes" id="UP000007110"/>
    </source>
</evidence>
<comment type="similarity">
    <text evidence="2">Belongs to the Abd-B homeobox family.</text>
</comment>
<dbReference type="Gene3D" id="1.10.10.60">
    <property type="entry name" value="Homeodomain-like"/>
    <property type="match status" value="1"/>
</dbReference>
<dbReference type="Pfam" id="PF00046">
    <property type="entry name" value="Homeodomain"/>
    <property type="match status" value="1"/>
</dbReference>
<dbReference type="PROSITE" id="PS00027">
    <property type="entry name" value="HOMEOBOX_1"/>
    <property type="match status" value="1"/>
</dbReference>